<evidence type="ECO:0000313" key="4">
    <source>
        <dbReference type="Proteomes" id="UP001209570"/>
    </source>
</evidence>
<evidence type="ECO:0000256" key="1">
    <source>
        <dbReference type="SAM" id="MobiDB-lite"/>
    </source>
</evidence>
<evidence type="ECO:0000259" key="2">
    <source>
        <dbReference type="Pfam" id="PF25536"/>
    </source>
</evidence>
<protein>
    <recommendedName>
        <fullName evidence="2">DUF7920 domain-containing protein</fullName>
    </recommendedName>
</protein>
<organism evidence="3 4">
    <name type="scientific">Pythium insidiosum</name>
    <name type="common">Pythiosis disease agent</name>
    <dbReference type="NCBI Taxonomy" id="114742"/>
    <lineage>
        <taxon>Eukaryota</taxon>
        <taxon>Sar</taxon>
        <taxon>Stramenopiles</taxon>
        <taxon>Oomycota</taxon>
        <taxon>Peronosporomycetes</taxon>
        <taxon>Pythiales</taxon>
        <taxon>Pythiaceae</taxon>
        <taxon>Pythium</taxon>
    </lineage>
</organism>
<dbReference type="Pfam" id="PF25536">
    <property type="entry name" value="DUF7920"/>
    <property type="match status" value="1"/>
</dbReference>
<dbReference type="EMBL" id="JAKCXM010000229">
    <property type="protein sequence ID" value="KAJ0398049.1"/>
    <property type="molecule type" value="Genomic_DNA"/>
</dbReference>
<feature type="domain" description="DUF7920" evidence="2">
    <location>
        <begin position="250"/>
        <end position="453"/>
    </location>
</feature>
<accession>A0AAD5LH95</accession>
<comment type="caution">
    <text evidence="3">The sequence shown here is derived from an EMBL/GenBank/DDBJ whole genome shotgun (WGS) entry which is preliminary data.</text>
</comment>
<keyword evidence="4" id="KW-1185">Reference proteome</keyword>
<feature type="compositionally biased region" description="Low complexity" evidence="1">
    <location>
        <begin position="11"/>
        <end position="37"/>
    </location>
</feature>
<dbReference type="PANTHER" id="PTHR38566">
    <property type="entry name" value="RNA_LIG_T4_1 DOMAIN-CONTAINING PROTEIN"/>
    <property type="match status" value="1"/>
</dbReference>
<evidence type="ECO:0000313" key="3">
    <source>
        <dbReference type="EMBL" id="KAJ0398049.1"/>
    </source>
</evidence>
<proteinExistence type="predicted"/>
<feature type="region of interest" description="Disordered" evidence="1">
    <location>
        <begin position="1"/>
        <end position="44"/>
    </location>
</feature>
<reference evidence="3" key="1">
    <citation type="submission" date="2021-12" db="EMBL/GenBank/DDBJ databases">
        <title>Prjna785345.</title>
        <authorList>
            <person name="Rujirawat T."/>
            <person name="Krajaejun T."/>
        </authorList>
    </citation>
    <scope>NUCLEOTIDE SEQUENCE</scope>
    <source>
        <strain evidence="3">Pi057C3</strain>
    </source>
</reference>
<dbReference type="AlphaFoldDB" id="A0AAD5LH95"/>
<name>A0AAD5LH95_PYTIN</name>
<dbReference type="PANTHER" id="PTHR38566:SF1">
    <property type="entry name" value="CHROMOSOME UNDETERMINED SCAFFOLD_18, WHOLE GENOME SHOTGUN SEQUENCE"/>
    <property type="match status" value="1"/>
</dbReference>
<feature type="compositionally biased region" description="Basic residues" evidence="1">
    <location>
        <begin position="1"/>
        <end position="10"/>
    </location>
</feature>
<dbReference type="InterPro" id="IPR057680">
    <property type="entry name" value="DUF7920"/>
</dbReference>
<gene>
    <name evidence="3" type="ORF">P43SY_009986</name>
</gene>
<sequence length="566" mass="63151">MAKSRRHKKSSSAAPSASSPSPSSSAPCSSSSAASSPHETEASPRQLVLHADTLGLAPPHAAFTDSVRSVLDTVEACVADELSVHVRKGREQLEAFMRREHADADADGQAFTSFEAMVATQSARWKEHVEFAKKQSKEMRVNHRFVQPSLRLAMQCTDLKVGRPGRPDDSVYKRSEYARRFMPRGNFVAEWLSPVTQETYFFPVVRAYRKFTGQEDDAEEAKDEMDEDTLSKYFTRPRSATQHVISTTKENGEAAHLAVLQRSDGAYLFAVGSKNTHMIVSSVEDIAAACAVGRQNGNDPYAAAEPIARAMLRTIDALSPENRETLCAFLAQTRATASFEMLCPSYQHVQLLDYIEQDTPVFYGLSLPTMEAPQGAEICVNPVLAYELMRSLGFRTVEYKVVPFEPTAYAARLQEIRDAWQHEGAVNLFVDDAAHVIGMEKFKTTWYVCLRAIREKAKSFLHHALSTKKTAPNENEDAVAASLETALQQLHKRFRAIKVYLALNDEVCSEYHSLGERFVQYLHDERLTACGDDAAAKQELKQRVATLFPVVWKEFLTHTGASDEIR</sequence>
<dbReference type="Proteomes" id="UP001209570">
    <property type="component" value="Unassembled WGS sequence"/>
</dbReference>